<evidence type="ECO:0000313" key="2">
    <source>
        <dbReference type="Proteomes" id="UP000235145"/>
    </source>
</evidence>
<reference evidence="1 2" key="1">
    <citation type="journal article" date="2017" name="Nat. Commun.">
        <title>Genome assembly with in vitro proximity ligation data and whole-genome triplication in lettuce.</title>
        <authorList>
            <person name="Reyes-Chin-Wo S."/>
            <person name="Wang Z."/>
            <person name="Yang X."/>
            <person name="Kozik A."/>
            <person name="Arikit S."/>
            <person name="Song C."/>
            <person name="Xia L."/>
            <person name="Froenicke L."/>
            <person name="Lavelle D.O."/>
            <person name="Truco M.J."/>
            <person name="Xia R."/>
            <person name="Zhu S."/>
            <person name="Xu C."/>
            <person name="Xu H."/>
            <person name="Xu X."/>
            <person name="Cox K."/>
            <person name="Korf I."/>
            <person name="Meyers B.C."/>
            <person name="Michelmore R.W."/>
        </authorList>
    </citation>
    <scope>NUCLEOTIDE SEQUENCE [LARGE SCALE GENOMIC DNA]</scope>
    <source>
        <strain evidence="2">cv. Salinas</strain>
        <tissue evidence="1">Seedlings</tissue>
    </source>
</reference>
<evidence type="ECO:0000313" key="1">
    <source>
        <dbReference type="EMBL" id="KAJ0196076.1"/>
    </source>
</evidence>
<accession>A0A9R1V0J5</accession>
<name>A0A9R1V0J5_LACSA</name>
<comment type="caution">
    <text evidence="1">The sequence shown here is derived from an EMBL/GenBank/DDBJ whole genome shotgun (WGS) entry which is preliminary data.</text>
</comment>
<dbReference type="AlphaFoldDB" id="A0A9R1V0J5"/>
<dbReference type="Proteomes" id="UP000235145">
    <property type="component" value="Unassembled WGS sequence"/>
</dbReference>
<gene>
    <name evidence="1" type="ORF">LSAT_V11C700380560</name>
</gene>
<organism evidence="1 2">
    <name type="scientific">Lactuca sativa</name>
    <name type="common">Garden lettuce</name>
    <dbReference type="NCBI Taxonomy" id="4236"/>
    <lineage>
        <taxon>Eukaryota</taxon>
        <taxon>Viridiplantae</taxon>
        <taxon>Streptophyta</taxon>
        <taxon>Embryophyta</taxon>
        <taxon>Tracheophyta</taxon>
        <taxon>Spermatophyta</taxon>
        <taxon>Magnoliopsida</taxon>
        <taxon>eudicotyledons</taxon>
        <taxon>Gunneridae</taxon>
        <taxon>Pentapetalae</taxon>
        <taxon>asterids</taxon>
        <taxon>campanulids</taxon>
        <taxon>Asterales</taxon>
        <taxon>Asteraceae</taxon>
        <taxon>Cichorioideae</taxon>
        <taxon>Cichorieae</taxon>
        <taxon>Lactucinae</taxon>
        <taxon>Lactuca</taxon>
    </lineage>
</organism>
<sequence length="107" mass="12666">MSQMLFFLGMTCGNRVVGYASHLSRPQFVSSSENLYVIDRKLGHPYRIHELDFAEMKWVLRENTGEKYAFFLGKYWKPGDKTGEGKFFHASMWYFFHDFLDANLIHE</sequence>
<evidence type="ECO:0008006" key="3">
    <source>
        <dbReference type="Google" id="ProtNLM"/>
    </source>
</evidence>
<dbReference type="EMBL" id="NBSK02000007">
    <property type="protein sequence ID" value="KAJ0196076.1"/>
    <property type="molecule type" value="Genomic_DNA"/>
</dbReference>
<keyword evidence="2" id="KW-1185">Reference proteome</keyword>
<dbReference type="PANTHER" id="PTHR45463:SF8">
    <property type="entry name" value="OS09G0392200 PROTEIN"/>
    <property type="match status" value="1"/>
</dbReference>
<dbReference type="PANTHER" id="PTHR45463">
    <property type="entry name" value="OS09G0392200 PROTEIN"/>
    <property type="match status" value="1"/>
</dbReference>
<proteinExistence type="predicted"/>
<protein>
    <recommendedName>
        <fullName evidence="3">DUF295 domain-containing protein</fullName>
    </recommendedName>
</protein>